<dbReference type="Proteomes" id="UP000325315">
    <property type="component" value="Unassembled WGS sequence"/>
</dbReference>
<sequence>MVREDFGQLPIVIEFPDVFLEELPGIPPNRDVEHSIDVALGTALISSTSYRMAPIELKELKAKLQEL</sequence>
<accession>A0A5B6UX15</accession>
<protein>
    <submittedName>
        <fullName evidence="1">Polyprotein</fullName>
    </submittedName>
</protein>
<evidence type="ECO:0000313" key="1">
    <source>
        <dbReference type="EMBL" id="KAA3461577.1"/>
    </source>
</evidence>
<organism evidence="1 2">
    <name type="scientific">Gossypium australe</name>
    <dbReference type="NCBI Taxonomy" id="47621"/>
    <lineage>
        <taxon>Eukaryota</taxon>
        <taxon>Viridiplantae</taxon>
        <taxon>Streptophyta</taxon>
        <taxon>Embryophyta</taxon>
        <taxon>Tracheophyta</taxon>
        <taxon>Spermatophyta</taxon>
        <taxon>Magnoliopsida</taxon>
        <taxon>eudicotyledons</taxon>
        <taxon>Gunneridae</taxon>
        <taxon>Pentapetalae</taxon>
        <taxon>rosids</taxon>
        <taxon>malvids</taxon>
        <taxon>Malvales</taxon>
        <taxon>Malvaceae</taxon>
        <taxon>Malvoideae</taxon>
        <taxon>Gossypium</taxon>
    </lineage>
</organism>
<name>A0A5B6UX15_9ROSI</name>
<proteinExistence type="predicted"/>
<evidence type="ECO:0000313" key="2">
    <source>
        <dbReference type="Proteomes" id="UP000325315"/>
    </source>
</evidence>
<comment type="caution">
    <text evidence="1">The sequence shown here is derived from an EMBL/GenBank/DDBJ whole genome shotgun (WGS) entry which is preliminary data.</text>
</comment>
<keyword evidence="2" id="KW-1185">Reference proteome</keyword>
<dbReference type="OrthoDB" id="1749844at2759"/>
<gene>
    <name evidence="1" type="ORF">EPI10_028136</name>
</gene>
<dbReference type="EMBL" id="SMMG02000009">
    <property type="protein sequence ID" value="KAA3461577.1"/>
    <property type="molecule type" value="Genomic_DNA"/>
</dbReference>
<reference evidence="2" key="1">
    <citation type="journal article" date="2019" name="Plant Biotechnol. J.">
        <title>Genome sequencing of the Australian wild diploid species Gossypium australe highlights disease resistance and delayed gland morphogenesis.</title>
        <authorList>
            <person name="Cai Y."/>
            <person name="Cai X."/>
            <person name="Wang Q."/>
            <person name="Wang P."/>
            <person name="Zhang Y."/>
            <person name="Cai C."/>
            <person name="Xu Y."/>
            <person name="Wang K."/>
            <person name="Zhou Z."/>
            <person name="Wang C."/>
            <person name="Geng S."/>
            <person name="Li B."/>
            <person name="Dong Q."/>
            <person name="Hou Y."/>
            <person name="Wang H."/>
            <person name="Ai P."/>
            <person name="Liu Z."/>
            <person name="Yi F."/>
            <person name="Sun M."/>
            <person name="An G."/>
            <person name="Cheng J."/>
            <person name="Zhang Y."/>
            <person name="Shi Q."/>
            <person name="Xie Y."/>
            <person name="Shi X."/>
            <person name="Chang Y."/>
            <person name="Huang F."/>
            <person name="Chen Y."/>
            <person name="Hong S."/>
            <person name="Mi L."/>
            <person name="Sun Q."/>
            <person name="Zhang L."/>
            <person name="Zhou B."/>
            <person name="Peng R."/>
            <person name="Zhang X."/>
            <person name="Liu F."/>
        </authorList>
    </citation>
    <scope>NUCLEOTIDE SEQUENCE [LARGE SCALE GENOMIC DNA]</scope>
    <source>
        <strain evidence="2">cv. PA1801</strain>
    </source>
</reference>
<dbReference type="AlphaFoldDB" id="A0A5B6UX15"/>